<dbReference type="SUPFAM" id="SSF53474">
    <property type="entry name" value="alpha/beta-Hydrolases"/>
    <property type="match status" value="1"/>
</dbReference>
<proteinExistence type="predicted"/>
<feature type="domain" description="AB hydrolase-1" evidence="1">
    <location>
        <begin position="2"/>
        <end position="50"/>
    </location>
</feature>
<protein>
    <recommendedName>
        <fullName evidence="1">AB hydrolase-1 domain-containing protein</fullName>
    </recommendedName>
</protein>
<accession>A0A9W6HZV3</accession>
<keyword evidence="3" id="KW-1185">Reference proteome</keyword>
<evidence type="ECO:0000313" key="3">
    <source>
        <dbReference type="Proteomes" id="UP001143474"/>
    </source>
</evidence>
<organism evidence="2 3">
    <name type="scientific">Streptosporangium carneum</name>
    <dbReference type="NCBI Taxonomy" id="47481"/>
    <lineage>
        <taxon>Bacteria</taxon>
        <taxon>Bacillati</taxon>
        <taxon>Actinomycetota</taxon>
        <taxon>Actinomycetes</taxon>
        <taxon>Streptosporangiales</taxon>
        <taxon>Streptosporangiaceae</taxon>
        <taxon>Streptosporangium</taxon>
    </lineage>
</organism>
<reference evidence="2" key="2">
    <citation type="submission" date="2023-01" db="EMBL/GenBank/DDBJ databases">
        <authorList>
            <person name="Sun Q."/>
            <person name="Evtushenko L."/>
        </authorList>
    </citation>
    <scope>NUCLEOTIDE SEQUENCE</scope>
    <source>
        <strain evidence="2">VKM Ac-2007</strain>
    </source>
</reference>
<dbReference type="AlphaFoldDB" id="A0A9W6HZV3"/>
<dbReference type="Proteomes" id="UP001143474">
    <property type="component" value="Unassembled WGS sequence"/>
</dbReference>
<comment type="caution">
    <text evidence="2">The sequence shown here is derived from an EMBL/GenBank/DDBJ whole genome shotgun (WGS) entry which is preliminary data.</text>
</comment>
<dbReference type="EMBL" id="BSEV01000004">
    <property type="protein sequence ID" value="GLK09097.1"/>
    <property type="molecule type" value="Genomic_DNA"/>
</dbReference>
<dbReference type="Gene3D" id="3.40.50.1820">
    <property type="entry name" value="alpha/beta hydrolase"/>
    <property type="match status" value="1"/>
</dbReference>
<gene>
    <name evidence="2" type="ORF">GCM10017600_25030</name>
</gene>
<dbReference type="InterPro" id="IPR029058">
    <property type="entry name" value="AB_hydrolase_fold"/>
</dbReference>
<sequence length="60" mass="6575">MPSWFVIPTADNVIPPAVQRFMAKRVGGKVKEVPGASHVVMMSRPDTVVRHILSAYAATR</sequence>
<evidence type="ECO:0000259" key="1">
    <source>
        <dbReference type="Pfam" id="PF12697"/>
    </source>
</evidence>
<reference evidence="2" key="1">
    <citation type="journal article" date="2014" name="Int. J. Syst. Evol. Microbiol.">
        <title>Complete genome sequence of Corynebacterium casei LMG S-19264T (=DSM 44701T), isolated from a smear-ripened cheese.</title>
        <authorList>
            <consortium name="US DOE Joint Genome Institute (JGI-PGF)"/>
            <person name="Walter F."/>
            <person name="Albersmeier A."/>
            <person name="Kalinowski J."/>
            <person name="Ruckert C."/>
        </authorList>
    </citation>
    <scope>NUCLEOTIDE SEQUENCE</scope>
    <source>
        <strain evidence="2">VKM Ac-2007</strain>
    </source>
</reference>
<name>A0A9W6HZV3_9ACTN</name>
<dbReference type="InterPro" id="IPR000073">
    <property type="entry name" value="AB_hydrolase_1"/>
</dbReference>
<dbReference type="Pfam" id="PF12697">
    <property type="entry name" value="Abhydrolase_6"/>
    <property type="match status" value="1"/>
</dbReference>
<dbReference type="GO" id="GO:0003824">
    <property type="term" value="F:catalytic activity"/>
    <property type="evidence" value="ECO:0007669"/>
    <property type="project" value="UniProtKB-ARBA"/>
</dbReference>
<evidence type="ECO:0000313" key="2">
    <source>
        <dbReference type="EMBL" id="GLK09097.1"/>
    </source>
</evidence>